<proteinExistence type="predicted"/>
<dbReference type="PROSITE" id="PS52015">
    <property type="entry name" value="TONB_CTD"/>
    <property type="match status" value="1"/>
</dbReference>
<dbReference type="SUPFAM" id="SSF74653">
    <property type="entry name" value="TolA/TonB C-terminal domain"/>
    <property type="match status" value="1"/>
</dbReference>
<dbReference type="GO" id="GO:0055085">
    <property type="term" value="P:transmembrane transport"/>
    <property type="evidence" value="ECO:0007669"/>
    <property type="project" value="InterPro"/>
</dbReference>
<name>A0A502HF48_9BACT</name>
<dbReference type="Gene3D" id="2.20.110.10">
    <property type="entry name" value="Histone H3 K4-specific methyltransferase SET7/9 N-terminal domain"/>
    <property type="match status" value="1"/>
</dbReference>
<feature type="signal peptide" evidence="1">
    <location>
        <begin position="1"/>
        <end position="24"/>
    </location>
</feature>
<evidence type="ECO:0000256" key="1">
    <source>
        <dbReference type="SAM" id="SignalP"/>
    </source>
</evidence>
<dbReference type="SUPFAM" id="SSF82185">
    <property type="entry name" value="Histone H3 K4-specific methyltransferase SET7/9 N-terminal domain"/>
    <property type="match status" value="1"/>
</dbReference>
<dbReference type="Proteomes" id="UP000317646">
    <property type="component" value="Unassembled WGS sequence"/>
</dbReference>
<dbReference type="GO" id="GO:0098797">
    <property type="term" value="C:plasma membrane protein complex"/>
    <property type="evidence" value="ECO:0007669"/>
    <property type="project" value="TreeGrafter"/>
</dbReference>
<accession>A0A502HF48</accession>
<gene>
    <name evidence="3" type="ORF">EAH73_03370</name>
</gene>
<evidence type="ECO:0000259" key="2">
    <source>
        <dbReference type="PROSITE" id="PS52015"/>
    </source>
</evidence>
<dbReference type="Gene3D" id="3.30.1150.10">
    <property type="match status" value="1"/>
</dbReference>
<reference evidence="3 4" key="1">
    <citation type="journal article" date="2019" name="Environ. Microbiol.">
        <title>Species interactions and distinct microbial communities in high Arctic permafrost affected cryosols are associated with the CH4 and CO2 gas fluxes.</title>
        <authorList>
            <person name="Altshuler I."/>
            <person name="Hamel J."/>
            <person name="Turney S."/>
            <person name="Magnuson E."/>
            <person name="Levesque R."/>
            <person name="Greer C."/>
            <person name="Whyte L.G."/>
        </authorList>
    </citation>
    <scope>NUCLEOTIDE SEQUENCE [LARGE SCALE GENOMIC DNA]</scope>
    <source>
        <strain evidence="3 4">S9.2P</strain>
    </source>
</reference>
<dbReference type="AlphaFoldDB" id="A0A502HF48"/>
<dbReference type="EMBL" id="RCYZ01000001">
    <property type="protein sequence ID" value="TPG72282.1"/>
    <property type="molecule type" value="Genomic_DNA"/>
</dbReference>
<keyword evidence="1" id="KW-0732">Signal</keyword>
<feature type="domain" description="TonB C-terminal" evidence="2">
    <location>
        <begin position="155"/>
        <end position="244"/>
    </location>
</feature>
<dbReference type="GO" id="GO:0031992">
    <property type="term" value="F:energy transducer activity"/>
    <property type="evidence" value="ECO:0007669"/>
    <property type="project" value="TreeGrafter"/>
</dbReference>
<dbReference type="PANTHER" id="PTHR33446">
    <property type="entry name" value="PROTEIN TONB-RELATED"/>
    <property type="match status" value="1"/>
</dbReference>
<dbReference type="Pfam" id="PF03544">
    <property type="entry name" value="TonB_C"/>
    <property type="match status" value="1"/>
</dbReference>
<feature type="chain" id="PRO_5021313102" description="TonB C-terminal domain-containing protein" evidence="1">
    <location>
        <begin position="25"/>
        <end position="244"/>
    </location>
</feature>
<sequence>MAARFCMKFCLLLTLGLGSAGAWAQAPPARRDTTFFDAGWHHVSRANAVFFGWVTPLEAGRCRIQTYYLTGERQFEAMGRPGPPVVRDGPATFYYRSGQPEATGRYANGKRTGNWDYWHEDGTPKPSLTFIPQLPTSDGGVPQLVEQMPGFPGGQAALMRYLATHARYPTPTDKTQPRPAGQVLVQFVVDSTGAVVRPIVLKSLTPACDAEALRVVASQPRWKPGRRNGEPVAVRFVVPLTFRP</sequence>
<keyword evidence="4" id="KW-1185">Reference proteome</keyword>
<dbReference type="InterPro" id="IPR051045">
    <property type="entry name" value="TonB-dependent_transducer"/>
</dbReference>
<dbReference type="PANTHER" id="PTHR33446:SF2">
    <property type="entry name" value="PROTEIN TONB"/>
    <property type="match status" value="1"/>
</dbReference>
<comment type="caution">
    <text evidence="3">The sequence shown here is derived from an EMBL/GenBank/DDBJ whole genome shotgun (WGS) entry which is preliminary data.</text>
</comment>
<evidence type="ECO:0000313" key="4">
    <source>
        <dbReference type="Proteomes" id="UP000317646"/>
    </source>
</evidence>
<evidence type="ECO:0000313" key="3">
    <source>
        <dbReference type="EMBL" id="TPG72282.1"/>
    </source>
</evidence>
<dbReference type="InterPro" id="IPR037682">
    <property type="entry name" value="TonB_C"/>
</dbReference>
<protein>
    <recommendedName>
        <fullName evidence="2">TonB C-terminal domain-containing protein</fullName>
    </recommendedName>
</protein>
<organism evidence="3 4">
    <name type="scientific">Hymenobacter nivis</name>
    <dbReference type="NCBI Taxonomy" id="1850093"/>
    <lineage>
        <taxon>Bacteria</taxon>
        <taxon>Pseudomonadati</taxon>
        <taxon>Bacteroidota</taxon>
        <taxon>Cytophagia</taxon>
        <taxon>Cytophagales</taxon>
        <taxon>Hymenobacteraceae</taxon>
        <taxon>Hymenobacter</taxon>
    </lineage>
</organism>